<dbReference type="Proteomes" id="UP000054624">
    <property type="component" value="Unassembled WGS sequence"/>
</dbReference>
<evidence type="ECO:0000313" key="2">
    <source>
        <dbReference type="Proteomes" id="UP000054624"/>
    </source>
</evidence>
<dbReference type="RefSeq" id="WP_061160680.1">
    <property type="nucleotide sequence ID" value="NZ_FCOI02000008.1"/>
</dbReference>
<organism evidence="1 2">
    <name type="scientific">Caballeronia temeraria</name>
    <dbReference type="NCBI Taxonomy" id="1777137"/>
    <lineage>
        <taxon>Bacteria</taxon>
        <taxon>Pseudomonadati</taxon>
        <taxon>Pseudomonadota</taxon>
        <taxon>Betaproteobacteria</taxon>
        <taxon>Burkholderiales</taxon>
        <taxon>Burkholderiaceae</taxon>
        <taxon>Caballeronia</taxon>
    </lineage>
</organism>
<gene>
    <name evidence="1" type="ORF">AWB76_02816</name>
</gene>
<dbReference type="OrthoDB" id="9106378at2"/>
<dbReference type="STRING" id="1777137.AWB76_02816"/>
<keyword evidence="2" id="KW-1185">Reference proteome</keyword>
<sequence>MTTDATTKEAFFERLGALSDDMIAAHGRDFAMGALILAARFIAQGQPVADAATASAGRIIVEQ</sequence>
<evidence type="ECO:0000313" key="1">
    <source>
        <dbReference type="EMBL" id="SAK59960.1"/>
    </source>
</evidence>
<protein>
    <submittedName>
        <fullName evidence="1">Uncharacterized protein</fullName>
    </submittedName>
</protein>
<dbReference type="EMBL" id="FCOI02000008">
    <property type="protein sequence ID" value="SAK59960.1"/>
    <property type="molecule type" value="Genomic_DNA"/>
</dbReference>
<name>A0A158AQM0_9BURK</name>
<accession>A0A158AQM0</accession>
<dbReference type="AlphaFoldDB" id="A0A158AQM0"/>
<proteinExistence type="predicted"/>
<reference evidence="2" key="1">
    <citation type="submission" date="2016-01" db="EMBL/GenBank/DDBJ databases">
        <authorList>
            <person name="Peeters Charlotte."/>
        </authorList>
    </citation>
    <scope>NUCLEOTIDE SEQUENCE [LARGE SCALE GENOMIC DNA]</scope>
</reference>